<dbReference type="Proteomes" id="UP000183832">
    <property type="component" value="Unassembled WGS sequence"/>
</dbReference>
<reference evidence="2 3" key="1">
    <citation type="submission" date="2015-04" db="EMBL/GenBank/DDBJ databases">
        <authorList>
            <person name="Syromyatnikov M.Y."/>
            <person name="Popov V.N."/>
        </authorList>
    </citation>
    <scope>NUCLEOTIDE SEQUENCE [LARGE SCALE GENOMIC DNA]</scope>
</reference>
<evidence type="ECO:0000313" key="2">
    <source>
        <dbReference type="EMBL" id="CRK90285.1"/>
    </source>
</evidence>
<evidence type="ECO:0000256" key="1">
    <source>
        <dbReference type="SAM" id="SignalP"/>
    </source>
</evidence>
<name>A0A1J1HQG4_9DIPT</name>
<evidence type="ECO:0000313" key="3">
    <source>
        <dbReference type="Proteomes" id="UP000183832"/>
    </source>
</evidence>
<gene>
    <name evidence="2" type="ORF">CLUMA_CG004048</name>
</gene>
<keyword evidence="1" id="KW-0732">Signal</keyword>
<feature type="chain" id="PRO_5012904665" evidence="1">
    <location>
        <begin position="21"/>
        <end position="101"/>
    </location>
</feature>
<protein>
    <submittedName>
        <fullName evidence="2">CLUMA_CG004048, isoform A</fullName>
    </submittedName>
</protein>
<accession>A0A1J1HQG4</accession>
<proteinExistence type="predicted"/>
<organism evidence="2 3">
    <name type="scientific">Clunio marinus</name>
    <dbReference type="NCBI Taxonomy" id="568069"/>
    <lineage>
        <taxon>Eukaryota</taxon>
        <taxon>Metazoa</taxon>
        <taxon>Ecdysozoa</taxon>
        <taxon>Arthropoda</taxon>
        <taxon>Hexapoda</taxon>
        <taxon>Insecta</taxon>
        <taxon>Pterygota</taxon>
        <taxon>Neoptera</taxon>
        <taxon>Endopterygota</taxon>
        <taxon>Diptera</taxon>
        <taxon>Nematocera</taxon>
        <taxon>Chironomoidea</taxon>
        <taxon>Chironomidae</taxon>
        <taxon>Clunio</taxon>
    </lineage>
</organism>
<feature type="signal peptide" evidence="1">
    <location>
        <begin position="1"/>
        <end position="20"/>
    </location>
</feature>
<dbReference type="EMBL" id="CVRI01000018">
    <property type="protein sequence ID" value="CRK90285.1"/>
    <property type="molecule type" value="Genomic_DNA"/>
</dbReference>
<sequence length="101" mass="11934">MASLLFVLLSWIHCKFYVTSQTHYLQQLIGKVLDESLKKESIQQETVKKWKFLHTYSSPIFNPHLNTFLGQSNKCSRYFFDEPATSMINLKVMKKFLFNHA</sequence>
<keyword evidence="3" id="KW-1185">Reference proteome</keyword>
<dbReference type="AlphaFoldDB" id="A0A1J1HQG4"/>